<comment type="caution">
    <text evidence="1">The sequence shown here is derived from an EMBL/GenBank/DDBJ whole genome shotgun (WGS) entry which is preliminary data.</text>
</comment>
<evidence type="ECO:0000313" key="1">
    <source>
        <dbReference type="EMBL" id="KAK3898009.1"/>
    </source>
</evidence>
<feature type="non-terminal residue" evidence="1">
    <location>
        <position position="155"/>
    </location>
</feature>
<dbReference type="InterPro" id="IPR038883">
    <property type="entry name" value="AN11006-like"/>
</dbReference>
<proteinExistence type="predicted"/>
<organism evidence="1 2">
    <name type="scientific">Staphylotrichum tortipilum</name>
    <dbReference type="NCBI Taxonomy" id="2831512"/>
    <lineage>
        <taxon>Eukaryota</taxon>
        <taxon>Fungi</taxon>
        <taxon>Dikarya</taxon>
        <taxon>Ascomycota</taxon>
        <taxon>Pezizomycotina</taxon>
        <taxon>Sordariomycetes</taxon>
        <taxon>Sordariomycetidae</taxon>
        <taxon>Sordariales</taxon>
        <taxon>Chaetomiaceae</taxon>
        <taxon>Staphylotrichum</taxon>
    </lineage>
</organism>
<evidence type="ECO:0000313" key="2">
    <source>
        <dbReference type="Proteomes" id="UP001303889"/>
    </source>
</evidence>
<keyword evidence="2" id="KW-1185">Reference proteome</keyword>
<gene>
    <name evidence="1" type="ORF">C8A05DRAFT_19330</name>
</gene>
<dbReference type="PANTHER" id="PTHR42085:SF2">
    <property type="entry name" value="F-BOX DOMAIN-CONTAINING PROTEIN"/>
    <property type="match status" value="1"/>
</dbReference>
<reference evidence="1" key="1">
    <citation type="journal article" date="2023" name="Mol. Phylogenet. Evol.">
        <title>Genome-scale phylogeny and comparative genomics of the fungal order Sordariales.</title>
        <authorList>
            <person name="Hensen N."/>
            <person name="Bonometti L."/>
            <person name="Westerberg I."/>
            <person name="Brannstrom I.O."/>
            <person name="Guillou S."/>
            <person name="Cros-Aarteil S."/>
            <person name="Calhoun S."/>
            <person name="Haridas S."/>
            <person name="Kuo A."/>
            <person name="Mondo S."/>
            <person name="Pangilinan J."/>
            <person name="Riley R."/>
            <person name="LaButti K."/>
            <person name="Andreopoulos B."/>
            <person name="Lipzen A."/>
            <person name="Chen C."/>
            <person name="Yan M."/>
            <person name="Daum C."/>
            <person name="Ng V."/>
            <person name="Clum A."/>
            <person name="Steindorff A."/>
            <person name="Ohm R.A."/>
            <person name="Martin F."/>
            <person name="Silar P."/>
            <person name="Natvig D.O."/>
            <person name="Lalanne C."/>
            <person name="Gautier V."/>
            <person name="Ament-Velasquez S.L."/>
            <person name="Kruys A."/>
            <person name="Hutchinson M.I."/>
            <person name="Powell A.J."/>
            <person name="Barry K."/>
            <person name="Miller A.N."/>
            <person name="Grigoriev I.V."/>
            <person name="Debuchy R."/>
            <person name="Gladieux P."/>
            <person name="Hiltunen Thoren M."/>
            <person name="Johannesson H."/>
        </authorList>
    </citation>
    <scope>NUCLEOTIDE SEQUENCE</scope>
    <source>
        <strain evidence="1">CBS 103.79</strain>
    </source>
</reference>
<protein>
    <submittedName>
        <fullName evidence="1">Uncharacterized protein</fullName>
    </submittedName>
</protein>
<name>A0AAN6RPH7_9PEZI</name>
<reference evidence="1" key="2">
    <citation type="submission" date="2023-05" db="EMBL/GenBank/DDBJ databases">
        <authorList>
            <consortium name="Lawrence Berkeley National Laboratory"/>
            <person name="Steindorff A."/>
            <person name="Hensen N."/>
            <person name="Bonometti L."/>
            <person name="Westerberg I."/>
            <person name="Brannstrom I.O."/>
            <person name="Guillou S."/>
            <person name="Cros-Aarteil S."/>
            <person name="Calhoun S."/>
            <person name="Haridas S."/>
            <person name="Kuo A."/>
            <person name="Mondo S."/>
            <person name="Pangilinan J."/>
            <person name="Riley R."/>
            <person name="Labutti K."/>
            <person name="Andreopoulos B."/>
            <person name="Lipzen A."/>
            <person name="Chen C."/>
            <person name="Yanf M."/>
            <person name="Daum C."/>
            <person name="Ng V."/>
            <person name="Clum A."/>
            <person name="Ohm R."/>
            <person name="Martin F."/>
            <person name="Silar P."/>
            <person name="Natvig D."/>
            <person name="Lalanne C."/>
            <person name="Gautier V."/>
            <person name="Ament-Velasquez S.L."/>
            <person name="Kruys A."/>
            <person name="Hutchinson M.I."/>
            <person name="Powell A.J."/>
            <person name="Barry K."/>
            <person name="Miller A.N."/>
            <person name="Grigoriev I.V."/>
            <person name="Debuchy R."/>
            <person name="Gladieux P."/>
            <person name="Thoren M.H."/>
            <person name="Johannesson H."/>
        </authorList>
    </citation>
    <scope>NUCLEOTIDE SEQUENCE</scope>
    <source>
        <strain evidence="1">CBS 103.79</strain>
    </source>
</reference>
<dbReference type="PANTHER" id="PTHR42085">
    <property type="entry name" value="F-BOX DOMAIN-CONTAINING PROTEIN"/>
    <property type="match status" value="1"/>
</dbReference>
<dbReference type="EMBL" id="MU856021">
    <property type="protein sequence ID" value="KAK3898009.1"/>
    <property type="molecule type" value="Genomic_DNA"/>
</dbReference>
<sequence length="155" mass="17954">MLQFHRVTYPSVSRGFFDLPREIRDKIYIFIIPRGKWRIANIEEFEQDNLPGGIGDPSGFYYPLSKDLAVLRANKQIRLEALPFTYRRTTFILDDLDDVIKLLVAIGQVGRENIESLRFPWESRTDLEFTWKAGFPPGSDEAPLRLPVLHASRCV</sequence>
<dbReference type="AlphaFoldDB" id="A0AAN6RPH7"/>
<accession>A0AAN6RPH7</accession>
<dbReference type="Proteomes" id="UP001303889">
    <property type="component" value="Unassembled WGS sequence"/>
</dbReference>